<organism evidence="1 2">
    <name type="scientific">Blastopirellula marina</name>
    <dbReference type="NCBI Taxonomy" id="124"/>
    <lineage>
        <taxon>Bacteria</taxon>
        <taxon>Pseudomonadati</taxon>
        <taxon>Planctomycetota</taxon>
        <taxon>Planctomycetia</taxon>
        <taxon>Pirellulales</taxon>
        <taxon>Pirellulaceae</taxon>
        <taxon>Blastopirellula</taxon>
    </lineage>
</organism>
<accession>A0A2S8G4M9</accession>
<gene>
    <name evidence="1" type="ORF">C5Y96_05905</name>
</gene>
<dbReference type="EMBL" id="PUIA01000016">
    <property type="protein sequence ID" value="PQO39387.1"/>
    <property type="molecule type" value="Genomic_DNA"/>
</dbReference>
<proteinExistence type="predicted"/>
<name>A0A2S8G4M9_9BACT</name>
<protein>
    <submittedName>
        <fullName evidence="1">Uncharacterized protein</fullName>
    </submittedName>
</protein>
<reference evidence="1 2" key="1">
    <citation type="submission" date="2018-02" db="EMBL/GenBank/DDBJ databases">
        <title>Comparative genomes isolates from brazilian mangrove.</title>
        <authorList>
            <person name="Araujo J.E."/>
            <person name="Taketani R.G."/>
            <person name="Silva M.C.P."/>
            <person name="Loureco M.V."/>
            <person name="Andreote F.D."/>
        </authorList>
    </citation>
    <scope>NUCLEOTIDE SEQUENCE [LARGE SCALE GENOMIC DNA]</scope>
    <source>
        <strain evidence="1 2">HEX-2 MGV</strain>
    </source>
</reference>
<comment type="caution">
    <text evidence="1">The sequence shown here is derived from an EMBL/GenBank/DDBJ whole genome shotgun (WGS) entry which is preliminary data.</text>
</comment>
<evidence type="ECO:0000313" key="2">
    <source>
        <dbReference type="Proteomes" id="UP000240009"/>
    </source>
</evidence>
<sequence length="84" mass="9910">MFQFWSSVTDRIPTERVDVDPEYPTISLRSEVAQAAFNHSDTNFQKTQPILTWVPEIRWRMVVVHWGGVNVIRRKKQVAERKKA</sequence>
<evidence type="ECO:0000313" key="1">
    <source>
        <dbReference type="EMBL" id="PQO39387.1"/>
    </source>
</evidence>
<dbReference type="AlphaFoldDB" id="A0A2S8G4M9"/>
<dbReference type="Proteomes" id="UP000240009">
    <property type="component" value="Unassembled WGS sequence"/>
</dbReference>